<accession>R7ZXG0</accession>
<dbReference type="EMBL" id="AQHR01000025">
    <property type="protein sequence ID" value="EON78664.1"/>
    <property type="molecule type" value="Genomic_DNA"/>
</dbReference>
<dbReference type="InterPro" id="IPR011604">
    <property type="entry name" value="PDDEXK-like_dom_sf"/>
</dbReference>
<reference evidence="2 3" key="1">
    <citation type="submission" date="2013-02" db="EMBL/GenBank/DDBJ databases">
        <title>A novel strain isolated from Lonar lake, Maharashtra, India.</title>
        <authorList>
            <person name="Singh A."/>
        </authorList>
    </citation>
    <scope>NUCLEOTIDE SEQUENCE [LARGE SCALE GENOMIC DNA]</scope>
    <source>
        <strain evidence="2 3">AK24</strain>
    </source>
</reference>
<dbReference type="Gene3D" id="3.40.50.300">
    <property type="entry name" value="P-loop containing nucleotide triphosphate hydrolases"/>
    <property type="match status" value="1"/>
</dbReference>
<dbReference type="Pfam" id="PF12705">
    <property type="entry name" value="PDDEXK_1"/>
    <property type="match status" value="1"/>
</dbReference>
<gene>
    <name evidence="2" type="ORF">ADIS_0838</name>
</gene>
<dbReference type="STRING" id="1232681.ADIS_0838"/>
<dbReference type="Gene3D" id="3.90.320.10">
    <property type="match status" value="1"/>
</dbReference>
<organism evidence="2 3">
    <name type="scientific">Lunatimonas lonarensis</name>
    <dbReference type="NCBI Taxonomy" id="1232681"/>
    <lineage>
        <taxon>Bacteria</taxon>
        <taxon>Pseudomonadati</taxon>
        <taxon>Bacteroidota</taxon>
        <taxon>Cytophagia</taxon>
        <taxon>Cytophagales</taxon>
        <taxon>Cyclobacteriaceae</taxon>
    </lineage>
</organism>
<evidence type="ECO:0000313" key="3">
    <source>
        <dbReference type="Proteomes" id="UP000013909"/>
    </source>
</evidence>
<evidence type="ECO:0000313" key="2">
    <source>
        <dbReference type="EMBL" id="EON78664.1"/>
    </source>
</evidence>
<dbReference type="OrthoDB" id="9762792at2"/>
<keyword evidence="3" id="KW-1185">Reference proteome</keyword>
<dbReference type="SUPFAM" id="SSF52980">
    <property type="entry name" value="Restriction endonuclease-like"/>
    <property type="match status" value="1"/>
</dbReference>
<dbReference type="InterPro" id="IPR038726">
    <property type="entry name" value="PDDEXK_AddAB-type"/>
</dbReference>
<evidence type="ECO:0000259" key="1">
    <source>
        <dbReference type="Pfam" id="PF12705"/>
    </source>
</evidence>
<dbReference type="InterPro" id="IPR027417">
    <property type="entry name" value="P-loop_NTPase"/>
</dbReference>
<sequence>MDSFLRDSARRLLAGEIPLKDITVVFPNRRAGIFFLKQLGTLIHAPVWMPRVLTIEDLFYELAGQRPVDQLTLLFELYGVYAQLSNHPETFDRFYFWGELILKDFNDVDQFLVDAKRLYHHLADIKTIEKDWSYLTDHQLALIQAFWKSFEGTGSKHQESFLRFWQILFELYEGFRASLETTGYAYPGMLYRRVAESLSELSAPGSHLVFMGFNAFTSAEEKLIRHYVRYHGAEVYWDIDAYYVEDARQEAGMFFRQYQKDSVLGPTFPKELPVGIQDNPKEIASYVTPLKVSQANLVGSILEQVSTKEDWEQTVVILPDEQLLFPVLNYLPPAVGSVNVTMGYLVKNAPVYIFLEAVLDLQRYTKRIGDDLFFYHKPAKELLSSVYLHHLNPVFCKQVIRDSTLQNQVHLPAEVLANGGELFSLVFRAYHPETVLSGLQGIMLALSGQLSEEALERSYLFQCYRQLNRLKEVFDGRDGKLPGMELMLRIVRQLFRQIRIPFEGEPLRGLQVMGVLESRNLDFKRVIICQMNEGSFPPSGSLNSMIPYNLRRAFGLPVQEQNDAVYSYTFYRLLHRAEEVHLIYTISGSEGKPAEKSRYLLQLAEELTGEQIQKREEVVFAPVDARNAPEITIAKSDAVMHALDRYMFSPNRDSPVAFSPSALNTWLDCRLKFYFMYIAGITETEEVKEGVDAAVFGNLIHGALENLYLGFIARKKRTTLEAADFPGLKPFVDPAIEKAIRKQYFLEESQEVKVEGHLAIVRDLLHNYMLQVLKWDEEQAPFQIISLEAGKRYRAQLEIQTAFGPRNVALGGIIDRVDLQNGVVRLMDYKSGKDEKQFSSVASLFDRDDKKRNKAAMQTFFYGFLFRQNFPDNTLPVRPALVNLRDIFLPDFTPYLVEKEVKADPLEVTDYADYQEDFEAGLRGLLEEIVDPEVPFDQTSDLRKCGYCPYRTLCGR</sequence>
<dbReference type="SUPFAM" id="SSF52540">
    <property type="entry name" value="P-loop containing nucleoside triphosphate hydrolases"/>
    <property type="match status" value="1"/>
</dbReference>
<dbReference type="AlphaFoldDB" id="R7ZXG0"/>
<name>R7ZXG0_9BACT</name>
<dbReference type="Proteomes" id="UP000013909">
    <property type="component" value="Unassembled WGS sequence"/>
</dbReference>
<proteinExistence type="predicted"/>
<feature type="domain" description="PD-(D/E)XK endonuclease-like" evidence="1">
    <location>
        <begin position="658"/>
        <end position="954"/>
    </location>
</feature>
<dbReference type="PATRIC" id="fig|1288963.3.peg.837"/>
<protein>
    <recommendedName>
        <fullName evidence="1">PD-(D/E)XK endonuclease-like domain-containing protein</fullName>
    </recommendedName>
</protein>
<dbReference type="InterPro" id="IPR011335">
    <property type="entry name" value="Restrct_endonuc-II-like"/>
</dbReference>
<comment type="caution">
    <text evidence="2">The sequence shown here is derived from an EMBL/GenBank/DDBJ whole genome shotgun (WGS) entry which is preliminary data.</text>
</comment>